<evidence type="ECO:0000313" key="3">
    <source>
        <dbReference type="Proteomes" id="UP000076925"/>
    </source>
</evidence>
<name>A0A139X0E1_9CYAN</name>
<dbReference type="EMBL" id="ANNX02000042">
    <property type="protein sequence ID" value="KYC38092.1"/>
    <property type="molecule type" value="Genomic_DNA"/>
</dbReference>
<keyword evidence="3" id="KW-1185">Reference proteome</keyword>
<evidence type="ECO:0000313" key="2">
    <source>
        <dbReference type="EMBL" id="KYC38092.1"/>
    </source>
</evidence>
<feature type="transmembrane region" description="Helical" evidence="1">
    <location>
        <begin position="34"/>
        <end position="53"/>
    </location>
</feature>
<sequence>MTQDYSTKWWAAFTCIAFLEAVLLMMLLSGQASIQLLIAIVIIAILLFLIPRLDEVISLTFDRGKIDAKLSTLGKKITTTKSRTDKFVLLSLPKSMYETLKKIDAGKFGQYKMTERLERELYHLRDIGYVEVERIRDIPYEGNNLSEFVMITDSGKQFLDLRESIEKDGNKD</sequence>
<evidence type="ECO:0000256" key="1">
    <source>
        <dbReference type="SAM" id="Phobius"/>
    </source>
</evidence>
<comment type="caution">
    <text evidence="2">The sequence shown here is derived from an EMBL/GenBank/DDBJ whole genome shotgun (WGS) entry which is preliminary data.</text>
</comment>
<organism evidence="2 3">
    <name type="scientific">Scytonema hofmannii PCC 7110</name>
    <dbReference type="NCBI Taxonomy" id="128403"/>
    <lineage>
        <taxon>Bacteria</taxon>
        <taxon>Bacillati</taxon>
        <taxon>Cyanobacteriota</taxon>
        <taxon>Cyanophyceae</taxon>
        <taxon>Nostocales</taxon>
        <taxon>Scytonemataceae</taxon>
        <taxon>Scytonema</taxon>
    </lineage>
</organism>
<gene>
    <name evidence="2" type="ORF">WA1_37715</name>
</gene>
<dbReference type="Proteomes" id="UP000076925">
    <property type="component" value="Unassembled WGS sequence"/>
</dbReference>
<keyword evidence="1" id="KW-1133">Transmembrane helix</keyword>
<protein>
    <submittedName>
        <fullName evidence="2">Uncharacterized protein</fullName>
    </submittedName>
</protein>
<keyword evidence="1" id="KW-0472">Membrane</keyword>
<reference evidence="2 3" key="1">
    <citation type="journal article" date="2013" name="Genome Biol. Evol.">
        <title>Genomes of Stigonematalean cyanobacteria (subsection V) and the evolution of oxygenic photosynthesis from prokaryotes to plastids.</title>
        <authorList>
            <person name="Dagan T."/>
            <person name="Roettger M."/>
            <person name="Stucken K."/>
            <person name="Landan G."/>
            <person name="Koch R."/>
            <person name="Major P."/>
            <person name="Gould S.B."/>
            <person name="Goremykin V.V."/>
            <person name="Rippka R."/>
            <person name="Tandeau de Marsac N."/>
            <person name="Gugger M."/>
            <person name="Lockhart P.J."/>
            <person name="Allen J.F."/>
            <person name="Brune I."/>
            <person name="Maus I."/>
            <person name="Puhler A."/>
            <person name="Martin W.F."/>
        </authorList>
    </citation>
    <scope>NUCLEOTIDE SEQUENCE [LARGE SCALE GENOMIC DNA]</scope>
    <source>
        <strain evidence="2 3">PCC 7110</strain>
    </source>
</reference>
<keyword evidence="1" id="KW-0812">Transmembrane</keyword>
<feature type="transmembrane region" description="Helical" evidence="1">
    <location>
        <begin position="9"/>
        <end position="28"/>
    </location>
</feature>
<dbReference type="AlphaFoldDB" id="A0A139X0E1"/>
<dbReference type="RefSeq" id="WP_017749843.1">
    <property type="nucleotide sequence ID" value="NZ_KQ976354.1"/>
</dbReference>
<dbReference type="OrthoDB" id="511786at2"/>
<accession>A0A139X0E1</accession>
<proteinExistence type="predicted"/>